<keyword evidence="4 7" id="KW-0276">Fatty acid metabolism</keyword>
<dbReference type="InterPro" id="IPR020845">
    <property type="entry name" value="AMP-binding_CS"/>
</dbReference>
<sequence length="687" mass="76139">MDSAAQRRLQAIAGHLLGSGDHDPNAQLSVSATAGEFVLAQGYSVVLPEKLQTGRWNVYRSARSPLKLVSRFQEHPDIATLHDNFEYAVETFRDYKYLGTRIRADGTVGEYKWMTYGEAGTSRSAIGSGLIYHGIPKGACVGLYFINRPEWMIVDHACSAYSYISVPLYDTLGPDAVQYVVNHASVEVIFCVPQMLSTLLSFLSHIPYVRLIVVVGGQDEKMPSVSSTTSVKIITYSKLHSEGQSNLQQFHPPKPEDVATICYTSGTTGTPKGVVLTHGNLIANAAGSNIKFYPSDVYISYLPLAHIYERVNQISLVYYGVAVGFYQGDNLKLMDDLAALRPTLFASVPRLYNRIYDGVMNAVKTSGGLKERLFNVAYKAKFQAIANGKSPSPMWDRLVFNKIREKLGGRVRLLTSGASPLSVDVMDFLRVCFGQVIEGYGMTETSCVITLMDEGDNLTGHVGSPNPSCEVKLVDVPEMNYTSDDQPYPRGEICVRGPIVFKGYYKDEVQTKEVVDEDGWLHTGDIGLWLPGGRLKIIDRKKNIFKLAQGEYIAPEKIESIYAKCKFVSQCFVYGDSFNSFLVAIVSVDQDVLKAWAASEGIMYEDLGQLCRDPRTKAAVLADMDDVGKQAQLRGFEFVKAITLTLEPFTMENAYGCNNNLRCGNMRVNSQINYGLRRTLSRNEKKA</sequence>
<evidence type="ECO:0000313" key="10">
    <source>
        <dbReference type="EMBL" id="WOL17133.1"/>
    </source>
</evidence>
<dbReference type="SUPFAM" id="SSF56801">
    <property type="entry name" value="Acetyl-CoA synthetase-like"/>
    <property type="match status" value="1"/>
</dbReference>
<evidence type="ECO:0000256" key="3">
    <source>
        <dbReference type="ARBA" id="ARBA00022741"/>
    </source>
</evidence>
<dbReference type="GO" id="GO:0016020">
    <property type="term" value="C:membrane"/>
    <property type="evidence" value="ECO:0007669"/>
    <property type="project" value="TreeGrafter"/>
</dbReference>
<evidence type="ECO:0000256" key="2">
    <source>
        <dbReference type="ARBA" id="ARBA00022598"/>
    </source>
</evidence>
<dbReference type="GO" id="GO:0005524">
    <property type="term" value="F:ATP binding"/>
    <property type="evidence" value="ECO:0007669"/>
    <property type="project" value="UniProtKB-KW"/>
</dbReference>
<evidence type="ECO:0000256" key="7">
    <source>
        <dbReference type="RuleBase" id="RU369030"/>
    </source>
</evidence>
<keyword evidence="7" id="KW-0443">Lipid metabolism</keyword>
<keyword evidence="11" id="KW-1185">Reference proteome</keyword>
<reference evidence="10 11" key="1">
    <citation type="submission" date="2023-10" db="EMBL/GenBank/DDBJ databases">
        <title>Chromosome-scale genome assembly provides insights into flower coloration mechanisms of Canna indica.</title>
        <authorList>
            <person name="Li C."/>
        </authorList>
    </citation>
    <scope>NUCLEOTIDE SEQUENCE [LARGE SCALE GENOMIC DNA]</scope>
    <source>
        <tissue evidence="10">Flower</tissue>
    </source>
</reference>
<evidence type="ECO:0000313" key="11">
    <source>
        <dbReference type="Proteomes" id="UP001327560"/>
    </source>
</evidence>
<feature type="domain" description="AMP-binding enzyme C-terminal" evidence="9">
    <location>
        <begin position="557"/>
        <end position="643"/>
    </location>
</feature>
<dbReference type="GO" id="GO:0016207">
    <property type="term" value="F:4-coumarate-CoA ligase activity"/>
    <property type="evidence" value="ECO:0007669"/>
    <property type="project" value="UniProtKB-EC"/>
</dbReference>
<dbReference type="InterPro" id="IPR000873">
    <property type="entry name" value="AMP-dep_synth/lig_dom"/>
</dbReference>
<dbReference type="PANTHER" id="PTHR43272:SF33">
    <property type="entry name" value="AMP-BINDING DOMAIN-CONTAINING PROTEIN-RELATED"/>
    <property type="match status" value="1"/>
</dbReference>
<feature type="domain" description="AMP-dependent synthetase/ligase" evidence="8">
    <location>
        <begin position="108"/>
        <end position="505"/>
    </location>
</feature>
<dbReference type="AlphaFoldDB" id="A0AAQ3KXY7"/>
<dbReference type="PANTHER" id="PTHR43272">
    <property type="entry name" value="LONG-CHAIN-FATTY-ACID--COA LIGASE"/>
    <property type="match status" value="1"/>
</dbReference>
<dbReference type="PROSITE" id="PS00455">
    <property type="entry name" value="AMP_BINDING"/>
    <property type="match status" value="1"/>
</dbReference>
<name>A0AAQ3KXY7_9LILI</name>
<dbReference type="Pfam" id="PF00501">
    <property type="entry name" value="AMP-binding"/>
    <property type="match status" value="1"/>
</dbReference>
<dbReference type="Gene3D" id="3.40.50.12780">
    <property type="entry name" value="N-terminal domain of ligase-like"/>
    <property type="match status" value="1"/>
</dbReference>
<dbReference type="GO" id="GO:0106290">
    <property type="term" value="F:trans-cinnamate-CoA ligase activity"/>
    <property type="evidence" value="ECO:0007669"/>
    <property type="project" value="UniProtKB-ARBA"/>
</dbReference>
<evidence type="ECO:0000259" key="8">
    <source>
        <dbReference type="Pfam" id="PF00501"/>
    </source>
</evidence>
<evidence type="ECO:0000256" key="6">
    <source>
        <dbReference type="ARBA" id="ARBA00034252"/>
    </source>
</evidence>
<dbReference type="Proteomes" id="UP001327560">
    <property type="component" value="Chromosome 8"/>
</dbReference>
<protein>
    <recommendedName>
        <fullName evidence="7">Long-chain-fatty-acid--CoA ligase</fullName>
        <ecNumber evidence="7">6.2.1.3</ecNumber>
    </recommendedName>
</protein>
<proteinExistence type="inferred from homology"/>
<dbReference type="GO" id="GO:0005783">
    <property type="term" value="C:endoplasmic reticulum"/>
    <property type="evidence" value="ECO:0007669"/>
    <property type="project" value="TreeGrafter"/>
</dbReference>
<evidence type="ECO:0000259" key="9">
    <source>
        <dbReference type="Pfam" id="PF13193"/>
    </source>
</evidence>
<dbReference type="InterPro" id="IPR025110">
    <property type="entry name" value="AMP-bd_C"/>
</dbReference>
<dbReference type="GO" id="GO:0004467">
    <property type="term" value="F:long-chain fatty acid-CoA ligase activity"/>
    <property type="evidence" value="ECO:0007669"/>
    <property type="project" value="UniProtKB-EC"/>
</dbReference>
<gene>
    <name evidence="10" type="ORF">Cni_G25922</name>
</gene>
<keyword evidence="5 7" id="KW-0067">ATP-binding</keyword>
<dbReference type="InterPro" id="IPR045311">
    <property type="entry name" value="LC-FACS_euk"/>
</dbReference>
<dbReference type="EMBL" id="CP136897">
    <property type="protein sequence ID" value="WOL17133.1"/>
    <property type="molecule type" value="Genomic_DNA"/>
</dbReference>
<dbReference type="CDD" id="cd05927">
    <property type="entry name" value="LC-FACS_euk"/>
    <property type="match status" value="1"/>
</dbReference>
<dbReference type="EC" id="6.2.1.3" evidence="7"/>
<accession>A0AAQ3KXY7</accession>
<keyword evidence="3 7" id="KW-0547">Nucleotide-binding</keyword>
<comment type="catalytic activity">
    <reaction evidence="6">
        <text>(E)-4-coumarate + ATP + CoA = (E)-4-coumaroyl-CoA + AMP + diphosphate</text>
        <dbReference type="Rhea" id="RHEA:19641"/>
        <dbReference type="ChEBI" id="CHEBI:12876"/>
        <dbReference type="ChEBI" id="CHEBI:30616"/>
        <dbReference type="ChEBI" id="CHEBI:33019"/>
        <dbReference type="ChEBI" id="CHEBI:57287"/>
        <dbReference type="ChEBI" id="CHEBI:85008"/>
        <dbReference type="ChEBI" id="CHEBI:456215"/>
        <dbReference type="EC" id="6.2.1.12"/>
    </reaction>
    <physiologicalReaction direction="left-to-right" evidence="6">
        <dbReference type="Rhea" id="RHEA:19642"/>
    </physiologicalReaction>
</comment>
<dbReference type="InterPro" id="IPR042099">
    <property type="entry name" value="ANL_N_sf"/>
</dbReference>
<comment type="similarity">
    <text evidence="1 7">Belongs to the ATP-dependent AMP-binding enzyme family.</text>
</comment>
<evidence type="ECO:0000256" key="5">
    <source>
        <dbReference type="ARBA" id="ARBA00022840"/>
    </source>
</evidence>
<dbReference type="Pfam" id="PF13193">
    <property type="entry name" value="AMP-binding_C"/>
    <property type="match status" value="1"/>
</dbReference>
<keyword evidence="2 7" id="KW-0436">Ligase</keyword>
<evidence type="ECO:0000256" key="4">
    <source>
        <dbReference type="ARBA" id="ARBA00022832"/>
    </source>
</evidence>
<comment type="catalytic activity">
    <reaction evidence="7">
        <text>a long-chain fatty acid + ATP + CoA = a long-chain fatty acyl-CoA + AMP + diphosphate</text>
        <dbReference type="Rhea" id="RHEA:15421"/>
        <dbReference type="ChEBI" id="CHEBI:30616"/>
        <dbReference type="ChEBI" id="CHEBI:33019"/>
        <dbReference type="ChEBI" id="CHEBI:57287"/>
        <dbReference type="ChEBI" id="CHEBI:57560"/>
        <dbReference type="ChEBI" id="CHEBI:83139"/>
        <dbReference type="ChEBI" id="CHEBI:456215"/>
        <dbReference type="EC" id="6.2.1.3"/>
    </reaction>
</comment>
<comment type="function">
    <text evidence="7">Catalyzes the conversion of long-chain fatty acids to their active form acyl-CoAs for both synthesis of cellular lipids, and degradation via beta-oxidation.</text>
</comment>
<dbReference type="GO" id="GO:0009698">
    <property type="term" value="P:phenylpropanoid metabolic process"/>
    <property type="evidence" value="ECO:0007669"/>
    <property type="project" value="UniProtKB-ARBA"/>
</dbReference>
<organism evidence="10 11">
    <name type="scientific">Canna indica</name>
    <name type="common">Indian-shot</name>
    <dbReference type="NCBI Taxonomy" id="4628"/>
    <lineage>
        <taxon>Eukaryota</taxon>
        <taxon>Viridiplantae</taxon>
        <taxon>Streptophyta</taxon>
        <taxon>Embryophyta</taxon>
        <taxon>Tracheophyta</taxon>
        <taxon>Spermatophyta</taxon>
        <taxon>Magnoliopsida</taxon>
        <taxon>Liliopsida</taxon>
        <taxon>Zingiberales</taxon>
        <taxon>Cannaceae</taxon>
        <taxon>Canna</taxon>
    </lineage>
</organism>
<evidence type="ECO:0000256" key="1">
    <source>
        <dbReference type="ARBA" id="ARBA00006432"/>
    </source>
</evidence>